<sequence length="341" mass="36879">MRFEAFSQNLEDVLLWRVLRDVGAGFYIDVGAAHPVQDSVSLGFYRQGWRGFHVEPLPEMAAALRAARPGDRVFEAALSTRPGTVTFHRIDGTSGLSTGRADVAAAHSAAGHASETLTVPALSLAEVLDAAPGEVHWLKIDVEGMEQEVLESWGSSPVRPWVVAIETTVHSEAAVTENEVERQLGALGYRAMQFDGLNRFFLHQDHADRAGRFGLAANVFDDFIWYGGGASVALSRLAARATGLASLAQMALTGRLPEEAAPAGAPRTEAEIRTAYRLVLGREPESLAAMQPHFAQPDFWSLVRTFATSAEFDVIGQQARDLAALLDFRSPSEIARTQAAD</sequence>
<dbReference type="Pfam" id="PF05050">
    <property type="entry name" value="Methyltransf_21"/>
    <property type="match status" value="1"/>
</dbReference>
<dbReference type="InterPro" id="IPR006342">
    <property type="entry name" value="FkbM_mtfrase"/>
</dbReference>
<name>A0A7X5F243_9HYPH</name>
<organism evidence="1 2">
    <name type="scientific">Pannonibacter tanglangensis</name>
    <dbReference type="NCBI Taxonomy" id="2750084"/>
    <lineage>
        <taxon>Bacteria</taxon>
        <taxon>Pseudomonadati</taxon>
        <taxon>Pseudomonadota</taxon>
        <taxon>Alphaproteobacteria</taxon>
        <taxon>Hyphomicrobiales</taxon>
        <taxon>Stappiaceae</taxon>
        <taxon>Pannonibacter</taxon>
    </lineage>
</organism>
<dbReference type="GO" id="GO:0032259">
    <property type="term" value="P:methylation"/>
    <property type="evidence" value="ECO:0007669"/>
    <property type="project" value="UniProtKB-KW"/>
</dbReference>
<dbReference type="SUPFAM" id="SSF53335">
    <property type="entry name" value="S-adenosyl-L-methionine-dependent methyltransferases"/>
    <property type="match status" value="1"/>
</dbReference>
<keyword evidence="1" id="KW-0808">Transferase</keyword>
<dbReference type="AlphaFoldDB" id="A0A7X5F243"/>
<dbReference type="PANTHER" id="PTHR34203:SF15">
    <property type="entry name" value="SLL1173 PROTEIN"/>
    <property type="match status" value="1"/>
</dbReference>
<accession>A0A7X5F243</accession>
<proteinExistence type="predicted"/>
<protein>
    <submittedName>
        <fullName evidence="1">FkbM family methyltransferase</fullName>
    </submittedName>
</protein>
<dbReference type="GO" id="GO:0008168">
    <property type="term" value="F:methyltransferase activity"/>
    <property type="evidence" value="ECO:0007669"/>
    <property type="project" value="UniProtKB-KW"/>
</dbReference>
<dbReference type="Proteomes" id="UP000586722">
    <property type="component" value="Unassembled WGS sequence"/>
</dbReference>
<keyword evidence="1" id="KW-0489">Methyltransferase</keyword>
<comment type="caution">
    <text evidence="1">The sequence shown here is derived from an EMBL/GenBank/DDBJ whole genome shotgun (WGS) entry which is preliminary data.</text>
</comment>
<dbReference type="InterPro" id="IPR052514">
    <property type="entry name" value="SAM-dependent_MTase"/>
</dbReference>
<dbReference type="EMBL" id="JAABLQ010000001">
    <property type="protein sequence ID" value="NBN78383.1"/>
    <property type="molecule type" value="Genomic_DNA"/>
</dbReference>
<dbReference type="InterPro" id="IPR029063">
    <property type="entry name" value="SAM-dependent_MTases_sf"/>
</dbReference>
<dbReference type="Gene3D" id="3.40.50.150">
    <property type="entry name" value="Vaccinia Virus protein VP39"/>
    <property type="match status" value="1"/>
</dbReference>
<evidence type="ECO:0000313" key="1">
    <source>
        <dbReference type="EMBL" id="NBN78383.1"/>
    </source>
</evidence>
<keyword evidence="2" id="KW-1185">Reference proteome</keyword>
<reference evidence="1 2" key="1">
    <citation type="submission" date="2020-01" db="EMBL/GenBank/DDBJ databases">
        <authorList>
            <person name="Peng S.Y."/>
            <person name="Li J."/>
            <person name="Wang M."/>
            <person name="Wang L."/>
            <person name="Wang C.Q."/>
            <person name="Wang J.R."/>
        </authorList>
    </citation>
    <scope>NUCLEOTIDE SEQUENCE [LARGE SCALE GENOMIC DNA]</scope>
    <source>
        <strain evidence="1 2">XCT-53</strain>
    </source>
</reference>
<dbReference type="RefSeq" id="WP_161673925.1">
    <property type="nucleotide sequence ID" value="NZ_JAABLP010000001.1"/>
</dbReference>
<dbReference type="NCBIfam" id="TIGR01444">
    <property type="entry name" value="fkbM_fam"/>
    <property type="match status" value="1"/>
</dbReference>
<dbReference type="PANTHER" id="PTHR34203">
    <property type="entry name" value="METHYLTRANSFERASE, FKBM FAMILY PROTEIN"/>
    <property type="match status" value="1"/>
</dbReference>
<evidence type="ECO:0000313" key="2">
    <source>
        <dbReference type="Proteomes" id="UP000586722"/>
    </source>
</evidence>
<gene>
    <name evidence="1" type="ORF">GWI72_08900</name>
</gene>